<gene>
    <name evidence="1" type="ORF">SAMN05421769_3002</name>
</gene>
<proteinExistence type="predicted"/>
<dbReference type="AlphaFoldDB" id="A0A1N6HYF1"/>
<evidence type="ECO:0000313" key="2">
    <source>
        <dbReference type="Proteomes" id="UP000184782"/>
    </source>
</evidence>
<organism evidence="1 2">
    <name type="scientific">Chryseobacterium scophthalmum</name>
    <dbReference type="NCBI Taxonomy" id="59733"/>
    <lineage>
        <taxon>Bacteria</taxon>
        <taxon>Pseudomonadati</taxon>
        <taxon>Bacteroidota</taxon>
        <taxon>Flavobacteriia</taxon>
        <taxon>Flavobacteriales</taxon>
        <taxon>Weeksellaceae</taxon>
        <taxon>Chryseobacterium group</taxon>
        <taxon>Chryseobacterium</taxon>
    </lineage>
</organism>
<dbReference type="Proteomes" id="UP000184782">
    <property type="component" value="Unassembled WGS sequence"/>
</dbReference>
<sequence length="60" mass="6512">MKKLKRKALKTIMGGKLDCSCRMITYYDGSTSGGPCATSECSEISFSCGQPECRPSLEII</sequence>
<accession>A0A1N6HYF1</accession>
<protein>
    <recommendedName>
        <fullName evidence="3">Bacteriocin-type signal sequence-containing protein</fullName>
    </recommendedName>
</protein>
<dbReference type="RefSeq" id="WP_074231064.1">
    <property type="nucleotide sequence ID" value="NZ_FSRQ01000002.1"/>
</dbReference>
<evidence type="ECO:0008006" key="3">
    <source>
        <dbReference type="Google" id="ProtNLM"/>
    </source>
</evidence>
<reference evidence="2" key="1">
    <citation type="submission" date="2016-12" db="EMBL/GenBank/DDBJ databases">
        <authorList>
            <person name="Varghese N."/>
            <person name="Submissions S."/>
        </authorList>
    </citation>
    <scope>NUCLEOTIDE SEQUENCE [LARGE SCALE GENOMIC DNA]</scope>
    <source>
        <strain evidence="2">DSM 16779</strain>
    </source>
</reference>
<keyword evidence="2" id="KW-1185">Reference proteome</keyword>
<dbReference type="EMBL" id="FSRQ01000002">
    <property type="protein sequence ID" value="SIO24832.1"/>
    <property type="molecule type" value="Genomic_DNA"/>
</dbReference>
<evidence type="ECO:0000313" key="1">
    <source>
        <dbReference type="EMBL" id="SIO24832.1"/>
    </source>
</evidence>
<dbReference type="OrthoDB" id="1190610at2"/>
<name>A0A1N6HYF1_9FLAO</name>